<dbReference type="Proteomes" id="UP000601223">
    <property type="component" value="Unassembled WGS sequence"/>
</dbReference>
<sequence length="90" mass="9892">MTFAPGAGQRMRACAAARAVPDKLIVMTWSWRYEDAEGKPVEGPNETFSNQADAESWLGQTWRDLVAAGTAEVVLVEGDRDEYRMSLQGA</sequence>
<name>A0A8J3J7W2_9ACTN</name>
<protein>
    <submittedName>
        <fullName evidence="1">Uncharacterized protein</fullName>
    </submittedName>
</protein>
<evidence type="ECO:0000313" key="1">
    <source>
        <dbReference type="EMBL" id="GIF78921.1"/>
    </source>
</evidence>
<gene>
    <name evidence="1" type="ORF">Cba03nite_02700</name>
</gene>
<dbReference type="AlphaFoldDB" id="A0A8J3J7W2"/>
<evidence type="ECO:0000313" key="2">
    <source>
        <dbReference type="Proteomes" id="UP000601223"/>
    </source>
</evidence>
<dbReference type="EMBL" id="BONF01000002">
    <property type="protein sequence ID" value="GIF78921.1"/>
    <property type="molecule type" value="Genomic_DNA"/>
</dbReference>
<accession>A0A8J3J7W2</accession>
<proteinExistence type="predicted"/>
<reference evidence="1 2" key="1">
    <citation type="submission" date="2021-01" db="EMBL/GenBank/DDBJ databases">
        <title>Whole genome shotgun sequence of Catellatospora bangladeshensis NBRC 107357.</title>
        <authorList>
            <person name="Komaki H."/>
            <person name="Tamura T."/>
        </authorList>
    </citation>
    <scope>NUCLEOTIDE SEQUENCE [LARGE SCALE GENOMIC DNA]</scope>
    <source>
        <strain evidence="1 2">NBRC 107357</strain>
    </source>
</reference>
<keyword evidence="2" id="KW-1185">Reference proteome</keyword>
<comment type="caution">
    <text evidence="1">The sequence shown here is derived from an EMBL/GenBank/DDBJ whole genome shotgun (WGS) entry which is preliminary data.</text>
</comment>
<organism evidence="1 2">
    <name type="scientific">Catellatospora bangladeshensis</name>
    <dbReference type="NCBI Taxonomy" id="310355"/>
    <lineage>
        <taxon>Bacteria</taxon>
        <taxon>Bacillati</taxon>
        <taxon>Actinomycetota</taxon>
        <taxon>Actinomycetes</taxon>
        <taxon>Micromonosporales</taxon>
        <taxon>Micromonosporaceae</taxon>
        <taxon>Catellatospora</taxon>
    </lineage>
</organism>